<keyword evidence="5 6" id="KW-0833">Ubl conjugation pathway</keyword>
<feature type="compositionally biased region" description="Polar residues" evidence="8">
    <location>
        <begin position="103"/>
        <end position="114"/>
    </location>
</feature>
<evidence type="ECO:0000313" key="10">
    <source>
        <dbReference type="EMBL" id="CAE0439130.1"/>
    </source>
</evidence>
<evidence type="ECO:0000256" key="5">
    <source>
        <dbReference type="ARBA" id="ARBA00022786"/>
    </source>
</evidence>
<reference evidence="10" key="1">
    <citation type="submission" date="2021-01" db="EMBL/GenBank/DDBJ databases">
        <authorList>
            <person name="Corre E."/>
            <person name="Pelletier E."/>
            <person name="Niang G."/>
            <person name="Scheremetjew M."/>
            <person name="Finn R."/>
            <person name="Kale V."/>
            <person name="Holt S."/>
            <person name="Cochrane G."/>
            <person name="Meng A."/>
            <person name="Brown T."/>
            <person name="Cohen L."/>
        </authorList>
    </citation>
    <scope>NUCLEOTIDE SEQUENCE</scope>
    <source>
        <strain evidence="10">GSBS06</strain>
    </source>
</reference>
<dbReference type="SMART" id="SM00119">
    <property type="entry name" value="HECTc"/>
    <property type="match status" value="1"/>
</dbReference>
<feature type="compositionally biased region" description="Basic residues" evidence="8">
    <location>
        <begin position="48"/>
        <end position="57"/>
    </location>
</feature>
<dbReference type="EMBL" id="HBIN01012427">
    <property type="protein sequence ID" value="CAE0439130.1"/>
    <property type="molecule type" value="Transcribed_RNA"/>
</dbReference>
<dbReference type="SUPFAM" id="SSF56204">
    <property type="entry name" value="Hect, E3 ligase catalytic domain"/>
    <property type="match status" value="1"/>
</dbReference>
<dbReference type="SMART" id="SM00185">
    <property type="entry name" value="ARM"/>
    <property type="match status" value="6"/>
</dbReference>
<accession>A0A7S3LU98</accession>
<feature type="compositionally biased region" description="Low complexity" evidence="8">
    <location>
        <begin position="60"/>
        <end position="77"/>
    </location>
</feature>
<feature type="compositionally biased region" description="Polar residues" evidence="8">
    <location>
        <begin position="10"/>
        <end position="35"/>
    </location>
</feature>
<dbReference type="Gene3D" id="3.90.1750.10">
    <property type="entry name" value="Hect, E3 ligase catalytic domains"/>
    <property type="match status" value="2"/>
</dbReference>
<evidence type="ECO:0000259" key="9">
    <source>
        <dbReference type="PROSITE" id="PS50237"/>
    </source>
</evidence>
<dbReference type="InterPro" id="IPR011989">
    <property type="entry name" value="ARM-like"/>
</dbReference>
<dbReference type="Pfam" id="PF00632">
    <property type="entry name" value="HECT"/>
    <property type="match status" value="1"/>
</dbReference>
<dbReference type="PROSITE" id="PS50176">
    <property type="entry name" value="ARM_REPEAT"/>
    <property type="match status" value="2"/>
</dbReference>
<dbReference type="Gene3D" id="3.30.2160.10">
    <property type="entry name" value="Hect, E3 ligase catalytic domain"/>
    <property type="match status" value="2"/>
</dbReference>
<dbReference type="PANTHER" id="PTHR11254:SF440">
    <property type="entry name" value="E3 UBIQUITIN-PROTEIN LIGASE NEDD-4"/>
    <property type="match status" value="1"/>
</dbReference>
<evidence type="ECO:0000256" key="2">
    <source>
        <dbReference type="ARBA" id="ARBA00004906"/>
    </source>
</evidence>
<dbReference type="PANTHER" id="PTHR11254">
    <property type="entry name" value="HECT DOMAIN UBIQUITIN-PROTEIN LIGASE"/>
    <property type="match status" value="1"/>
</dbReference>
<sequence>MDGRRFIMHRSQSSMTLDPNSSALSTSTGQNIGSENTDELSLGLQSRRSVRRTRRRQRGESSASTNNSADNANVNSNPVLSLELQPRRSVRRMRRTPRGESRGSVSSASHNDNVSSNPVSWPSISSPSSPLNARNGNADETNTNPSVNININIQEQNQTSVNVSATINATAESNGSSSSSSTAAANTNPNLQMVDLKRAQEIINHLRNIPYDSGDRTEATMIQALRSLRNCIQSSTASAALFAKAGAINVLLERLQVVKTGNQVMVLQILAALGYLVQHNEARSAVFTSEGGIDVLVSLLQSKGTGEGILLLGVQVLTFVVHNSPHRLRNLDEKGGIDTMCAVIQRGCVKSVLLNERATSLLGQLISLHPKRGEELVCELIHGVGKHMKQGVWDHGEPNLWAKVNDQLTTLMQSLKMLLEGHPERAQAVLNCGGVDILFKILLTPKTTMNLLETTVWVVSLIVDGSTERALAVEKLDASTRLLDIVKNSKTNDALMISCSHAFHHILVALSRDPATEVVAENICKSLGEILLYSSKSAKQAYHPLYATPNAMRVTRQLIQLSGGFEMLTKAGVLDGIVILTKCIVKAQKLTSNHSGELKTNNEDLTTGNLNIVLGGGAGASINENSYLPHIMSKSNVQQDVLQELGLLVEGDVKSATYLAETGALNELCTIVRTGRNPLVLCSATRALACFVEHNGQDGAVITDAATAAGCDQALLELITASGEDPNVDDEVLLNTVGALGYMVKRQAKIEKEKQNRERDLIAQSLNEKTDTNLNLDSKLSPSSNTLDTKQVEYRKRRTNACSALVNILTREHASESLLWNVTWALIYLMDDGLAVDCIEAVHGARGFEALIALMQRADASPSILNSAARALCALIKVYPEKTKLLDLDTRIALLSISVRGEENSTDTENENTGNSEINENNLEDSVNAENGQVVEIAIDPSNIVQSSMCTLEKMSAKNLRKKGLRIHYTSKELDQVGIDAGGLRRDWLSRLSAEIFDPKFNLVIWGFNPPDSVQISPKPSFGGLNKDQQDKWYRLMGRVLGLSVLYQDPLGVALVPPLCKRLFDEQPMFEDIKHVSEQYYKTFTNLNKYREKDRKVFEESLKYLTFTVNSRESIMKEAFGRSGMKKDDEYDTDEEIDNKAGSGLENGSHSASSILQKIESTKIRTLEQVSDALSEARHTQDRSLIRELLTRQNELREQKEQEGFADSDRVLGKRKKTMFELIRAASEKKIKFDEKFENKLHRMISDVADGGELKSINGDNYDLYLSQLTYKLLVENSNSQVAAVKKGLYEIIPKRLLLKLLTPEEFGLLVEGDRNISIESWKQHTKYKGGSVDTEQVKWFWEYVEGLDQKSRQKVLQWSTGWRSIGQSGFGHRKFTIELTSVSCKAENQRLPSVATCGFHMWLPKYTEKQQLFKKFERAVCETAFGNC</sequence>
<organism evidence="10">
    <name type="scientific">Aplanochytrium stocchinoi</name>
    <dbReference type="NCBI Taxonomy" id="215587"/>
    <lineage>
        <taxon>Eukaryota</taxon>
        <taxon>Sar</taxon>
        <taxon>Stramenopiles</taxon>
        <taxon>Bigyra</taxon>
        <taxon>Labyrinthulomycetes</taxon>
        <taxon>Thraustochytrida</taxon>
        <taxon>Thraustochytriidae</taxon>
        <taxon>Aplanochytrium</taxon>
    </lineage>
</organism>
<comment type="catalytic activity">
    <reaction evidence="1">
        <text>S-ubiquitinyl-[E2 ubiquitin-conjugating enzyme]-L-cysteine + [acceptor protein]-L-lysine = [E2 ubiquitin-conjugating enzyme]-L-cysteine + N(6)-ubiquitinyl-[acceptor protein]-L-lysine.</text>
        <dbReference type="EC" id="2.3.2.26"/>
    </reaction>
</comment>
<feature type="repeat" description="ARM" evidence="7">
    <location>
        <begin position="846"/>
        <end position="875"/>
    </location>
</feature>
<dbReference type="InterPro" id="IPR016024">
    <property type="entry name" value="ARM-type_fold"/>
</dbReference>
<feature type="compositionally biased region" description="Polar residues" evidence="8">
    <location>
        <begin position="131"/>
        <end position="146"/>
    </location>
</feature>
<feature type="region of interest" description="Disordered" evidence="8">
    <location>
        <begin position="1122"/>
        <end position="1150"/>
    </location>
</feature>
<feature type="compositionally biased region" description="Low complexity" evidence="8">
    <location>
        <begin position="115"/>
        <end position="130"/>
    </location>
</feature>
<dbReference type="InterPro" id="IPR000569">
    <property type="entry name" value="HECT_dom"/>
</dbReference>
<dbReference type="Gene3D" id="3.30.2410.10">
    <property type="entry name" value="Hect, E3 ligase catalytic domain"/>
    <property type="match status" value="1"/>
</dbReference>
<feature type="region of interest" description="Disordered" evidence="8">
    <location>
        <begin position="903"/>
        <end position="922"/>
    </location>
</feature>
<evidence type="ECO:0000256" key="1">
    <source>
        <dbReference type="ARBA" id="ARBA00000885"/>
    </source>
</evidence>
<dbReference type="Gene3D" id="1.25.10.10">
    <property type="entry name" value="Leucine-rich Repeat Variant"/>
    <property type="match status" value="4"/>
</dbReference>
<feature type="repeat" description="ARM" evidence="7">
    <location>
        <begin position="291"/>
        <end position="335"/>
    </location>
</feature>
<dbReference type="PROSITE" id="PS50237">
    <property type="entry name" value="HECT"/>
    <property type="match status" value="1"/>
</dbReference>
<comment type="pathway">
    <text evidence="2">Protein modification; protein ubiquitination.</text>
</comment>
<feature type="domain" description="HECT" evidence="9">
    <location>
        <begin position="956"/>
        <end position="1429"/>
    </location>
</feature>
<feature type="active site" description="Glycyl thioester intermediate" evidence="6">
    <location>
        <position position="1398"/>
    </location>
</feature>
<dbReference type="SUPFAM" id="SSF48371">
    <property type="entry name" value="ARM repeat"/>
    <property type="match status" value="1"/>
</dbReference>
<dbReference type="EC" id="2.3.2.26" evidence="3"/>
<dbReference type="InterPro" id="IPR035983">
    <property type="entry name" value="Hect_E3_ubiquitin_ligase"/>
</dbReference>
<evidence type="ECO:0000256" key="7">
    <source>
        <dbReference type="PROSITE-ProRule" id="PRU00259"/>
    </source>
</evidence>
<protein>
    <recommendedName>
        <fullName evidence="3">HECT-type E3 ubiquitin transferase</fullName>
        <ecNumber evidence="3">2.3.2.26</ecNumber>
    </recommendedName>
</protein>
<dbReference type="GO" id="GO:0061630">
    <property type="term" value="F:ubiquitin protein ligase activity"/>
    <property type="evidence" value="ECO:0007669"/>
    <property type="project" value="UniProtKB-EC"/>
</dbReference>
<dbReference type="InterPro" id="IPR050409">
    <property type="entry name" value="E3_ubiq-protein_ligase"/>
</dbReference>
<keyword evidence="4" id="KW-0808">Transferase</keyword>
<feature type="region of interest" description="Disordered" evidence="8">
    <location>
        <begin position="1"/>
        <end position="146"/>
    </location>
</feature>
<evidence type="ECO:0000256" key="8">
    <source>
        <dbReference type="SAM" id="MobiDB-lite"/>
    </source>
</evidence>
<evidence type="ECO:0000256" key="6">
    <source>
        <dbReference type="PROSITE-ProRule" id="PRU00104"/>
    </source>
</evidence>
<dbReference type="InterPro" id="IPR000225">
    <property type="entry name" value="Armadillo"/>
</dbReference>
<evidence type="ECO:0000256" key="3">
    <source>
        <dbReference type="ARBA" id="ARBA00012485"/>
    </source>
</evidence>
<proteinExistence type="predicted"/>
<name>A0A7S3LU98_9STRA</name>
<evidence type="ECO:0000256" key="4">
    <source>
        <dbReference type="ARBA" id="ARBA00022679"/>
    </source>
</evidence>
<gene>
    <name evidence="10" type="ORF">ASTO00021_LOCUS9354</name>
</gene>